<accession>A0A0L0BYK7</accession>
<keyword evidence="1 3" id="KW-0479">Metal-binding</keyword>
<dbReference type="EMBL" id="JRES01001157">
    <property type="protein sequence ID" value="KNC25122.1"/>
    <property type="molecule type" value="Genomic_DNA"/>
</dbReference>
<dbReference type="SUPFAM" id="SSF57850">
    <property type="entry name" value="RING/U-box"/>
    <property type="match status" value="1"/>
</dbReference>
<keyword evidence="1 3" id="KW-0863">Zinc-finger</keyword>
<evidence type="ECO:0000313" key="6">
    <source>
        <dbReference type="Proteomes" id="UP000037069"/>
    </source>
</evidence>
<dbReference type="PANTHER" id="PTHR31649">
    <property type="entry name" value="AGAP009604-PA"/>
    <property type="match status" value="1"/>
</dbReference>
<organism evidence="5 6">
    <name type="scientific">Lucilia cuprina</name>
    <name type="common">Green bottle fly</name>
    <name type="synonym">Australian sheep blowfly</name>
    <dbReference type="NCBI Taxonomy" id="7375"/>
    <lineage>
        <taxon>Eukaryota</taxon>
        <taxon>Metazoa</taxon>
        <taxon>Ecdysozoa</taxon>
        <taxon>Arthropoda</taxon>
        <taxon>Hexapoda</taxon>
        <taxon>Insecta</taxon>
        <taxon>Pterygota</taxon>
        <taxon>Neoptera</taxon>
        <taxon>Endopterygota</taxon>
        <taxon>Diptera</taxon>
        <taxon>Brachycera</taxon>
        <taxon>Muscomorpha</taxon>
        <taxon>Oestroidea</taxon>
        <taxon>Calliphoridae</taxon>
        <taxon>Luciliinae</taxon>
        <taxon>Lucilia</taxon>
    </lineage>
</organism>
<protein>
    <recommendedName>
        <fullName evidence="4">RING-type domain-containing protein</fullName>
    </recommendedName>
</protein>
<keyword evidence="2" id="KW-0862">Zinc</keyword>
<gene>
    <name evidence="5" type="ORF">FF38_07814</name>
</gene>
<proteinExistence type="predicted"/>
<dbReference type="AlphaFoldDB" id="A0A0L0BYK7"/>
<dbReference type="OrthoDB" id="1925699at2759"/>
<evidence type="ECO:0000313" key="5">
    <source>
        <dbReference type="EMBL" id="KNC25122.1"/>
    </source>
</evidence>
<reference evidence="5 6" key="1">
    <citation type="journal article" date="2015" name="Nat. Commun.">
        <title>Lucilia cuprina genome unlocks parasitic fly biology to underpin future interventions.</title>
        <authorList>
            <person name="Anstead C.A."/>
            <person name="Korhonen P.K."/>
            <person name="Young N.D."/>
            <person name="Hall R.S."/>
            <person name="Jex A.R."/>
            <person name="Murali S.C."/>
            <person name="Hughes D.S."/>
            <person name="Lee S.F."/>
            <person name="Perry T."/>
            <person name="Stroehlein A.J."/>
            <person name="Ansell B.R."/>
            <person name="Breugelmans B."/>
            <person name="Hofmann A."/>
            <person name="Qu J."/>
            <person name="Dugan S."/>
            <person name="Lee S.L."/>
            <person name="Chao H."/>
            <person name="Dinh H."/>
            <person name="Han Y."/>
            <person name="Doddapaneni H.V."/>
            <person name="Worley K.C."/>
            <person name="Muzny D.M."/>
            <person name="Ioannidis P."/>
            <person name="Waterhouse R.M."/>
            <person name="Zdobnov E.M."/>
            <person name="James P.J."/>
            <person name="Bagnall N.H."/>
            <person name="Kotze A.C."/>
            <person name="Gibbs R.A."/>
            <person name="Richards S."/>
            <person name="Batterham P."/>
            <person name="Gasser R.B."/>
        </authorList>
    </citation>
    <scope>NUCLEOTIDE SEQUENCE [LARGE SCALE GENOMIC DNA]</scope>
    <source>
        <strain evidence="5 6">LS</strain>
        <tissue evidence="5">Full body</tissue>
    </source>
</reference>
<dbReference type="SMART" id="SM00184">
    <property type="entry name" value="RING"/>
    <property type="match status" value="1"/>
</dbReference>
<dbReference type="OMA" id="AHYVPRK"/>
<evidence type="ECO:0000259" key="4">
    <source>
        <dbReference type="PROSITE" id="PS50089"/>
    </source>
</evidence>
<dbReference type="Gene3D" id="3.30.40.10">
    <property type="entry name" value="Zinc/RING finger domain, C3HC4 (zinc finger)"/>
    <property type="match status" value="1"/>
</dbReference>
<name>A0A0L0BYK7_LUCCU</name>
<dbReference type="Proteomes" id="UP000037069">
    <property type="component" value="Unassembled WGS sequence"/>
</dbReference>
<dbReference type="Pfam" id="PF13639">
    <property type="entry name" value="zf-RING_2"/>
    <property type="match status" value="1"/>
</dbReference>
<dbReference type="GO" id="GO:0008270">
    <property type="term" value="F:zinc ion binding"/>
    <property type="evidence" value="ECO:0007669"/>
    <property type="project" value="UniProtKB-KW"/>
</dbReference>
<dbReference type="PROSITE" id="PS50089">
    <property type="entry name" value="ZF_RING_2"/>
    <property type="match status" value="1"/>
</dbReference>
<dbReference type="InterPro" id="IPR006616">
    <property type="entry name" value="DM9_repeat"/>
</dbReference>
<feature type="domain" description="RING-type" evidence="4">
    <location>
        <begin position="8"/>
        <end position="49"/>
    </location>
</feature>
<dbReference type="InterPro" id="IPR001841">
    <property type="entry name" value="Znf_RING"/>
</dbReference>
<comment type="caution">
    <text evidence="5">The sequence shown here is derived from an EMBL/GenBank/DDBJ whole genome shotgun (WGS) entry which is preliminary data.</text>
</comment>
<dbReference type="InterPro" id="IPR013083">
    <property type="entry name" value="Znf_RING/FYVE/PHD"/>
</dbReference>
<dbReference type="PANTHER" id="PTHR31649:SF10">
    <property type="entry name" value="IP19903P-RELATED"/>
    <property type="match status" value="1"/>
</dbReference>
<dbReference type="STRING" id="7375.A0A0L0BYK7"/>
<dbReference type="Pfam" id="PF11901">
    <property type="entry name" value="DM9"/>
    <property type="match status" value="1"/>
</dbReference>
<dbReference type="SMART" id="SM00696">
    <property type="entry name" value="DM9"/>
    <property type="match status" value="2"/>
</dbReference>
<keyword evidence="6" id="KW-1185">Reference proteome</keyword>
<sequence>MSTLNILCAICSEYFKQNDTIYSTRCGHVFHKRCLFRWLRRSLTCPQCRKNCLKHNCHQLYINFVETVPNENGTEIEFPKCYDWLYIEPDMDMTDIESFALKFGQDEEGNVIYAARGRFNGDLIPGYYVPQKKSVIVPWGFKSHTTTDDIELLDISNDNAEYKWVAATNGDIPENAFATGHTIMGDVLYTARAKHENMILYGKLHQRYNSAYVPFKDLEICTSTYEILVRKPKKNTTTDVQL</sequence>
<evidence type="ECO:0000256" key="2">
    <source>
        <dbReference type="ARBA" id="ARBA00022833"/>
    </source>
</evidence>
<evidence type="ECO:0000256" key="3">
    <source>
        <dbReference type="PROSITE-ProRule" id="PRU00175"/>
    </source>
</evidence>
<evidence type="ECO:0000256" key="1">
    <source>
        <dbReference type="ARBA" id="ARBA00022771"/>
    </source>
</evidence>